<dbReference type="AlphaFoldDB" id="A0AAP0HSW1"/>
<evidence type="ECO:0000313" key="3">
    <source>
        <dbReference type="Proteomes" id="UP001419268"/>
    </source>
</evidence>
<evidence type="ECO:0000313" key="2">
    <source>
        <dbReference type="EMBL" id="KAK9095281.1"/>
    </source>
</evidence>
<sequence length="154" mass="16936">MHRPPEKPRSETEVSSPAKKFVKEKSGLLITEVTDDNCIGGGSALGVELQGSQVTLILEEEGSSNPSTPLILTGPNGQANVERISNLLRPESRREARLRVLEALIEEERAHMNDNPPRVLVRATSLGQARQLLSKSPRPKSIVFEVRVQDEPRA</sequence>
<proteinExistence type="predicted"/>
<evidence type="ECO:0000256" key="1">
    <source>
        <dbReference type="SAM" id="MobiDB-lite"/>
    </source>
</evidence>
<feature type="region of interest" description="Disordered" evidence="1">
    <location>
        <begin position="1"/>
        <end position="20"/>
    </location>
</feature>
<comment type="caution">
    <text evidence="2">The sequence shown here is derived from an EMBL/GenBank/DDBJ whole genome shotgun (WGS) entry which is preliminary data.</text>
</comment>
<name>A0AAP0HSW1_9MAGN</name>
<keyword evidence="3" id="KW-1185">Reference proteome</keyword>
<feature type="compositionally biased region" description="Basic and acidic residues" evidence="1">
    <location>
        <begin position="1"/>
        <end position="12"/>
    </location>
</feature>
<gene>
    <name evidence="2" type="ORF">Scep_026750</name>
</gene>
<reference evidence="2 3" key="1">
    <citation type="submission" date="2024-01" db="EMBL/GenBank/DDBJ databases">
        <title>Genome assemblies of Stephania.</title>
        <authorList>
            <person name="Yang L."/>
        </authorList>
    </citation>
    <scope>NUCLEOTIDE SEQUENCE [LARGE SCALE GENOMIC DNA]</scope>
    <source>
        <strain evidence="2">JXDWG</strain>
        <tissue evidence="2">Leaf</tissue>
    </source>
</reference>
<dbReference type="EMBL" id="JBBNAG010000011">
    <property type="protein sequence ID" value="KAK9095281.1"/>
    <property type="molecule type" value="Genomic_DNA"/>
</dbReference>
<organism evidence="2 3">
    <name type="scientific">Stephania cephalantha</name>
    <dbReference type="NCBI Taxonomy" id="152367"/>
    <lineage>
        <taxon>Eukaryota</taxon>
        <taxon>Viridiplantae</taxon>
        <taxon>Streptophyta</taxon>
        <taxon>Embryophyta</taxon>
        <taxon>Tracheophyta</taxon>
        <taxon>Spermatophyta</taxon>
        <taxon>Magnoliopsida</taxon>
        <taxon>Ranunculales</taxon>
        <taxon>Menispermaceae</taxon>
        <taxon>Menispermoideae</taxon>
        <taxon>Cissampelideae</taxon>
        <taxon>Stephania</taxon>
    </lineage>
</organism>
<accession>A0AAP0HSW1</accession>
<dbReference type="Proteomes" id="UP001419268">
    <property type="component" value="Unassembled WGS sequence"/>
</dbReference>
<protein>
    <submittedName>
        <fullName evidence="2">Uncharacterized protein</fullName>
    </submittedName>
</protein>